<dbReference type="EMBL" id="CAFBMT010000025">
    <property type="protein sequence ID" value="CAB4952343.1"/>
    <property type="molecule type" value="Genomic_DNA"/>
</dbReference>
<name>A0A6J6AB53_9ZZZZ</name>
<sequence length="179" mass="19883">MRTIRYGNAEVRLIERDWDVADRANYRMTYRLTPGEHWRDAPESDGQFEYYVNLDGEVMPVGVAIARELLAEGADWACFTELWGKFVIVGADLICQPLAGPVGELIDQLRAANGDRLGGLPDVLAGFPDGQIAMREAKTPRSADRLRANQHRFADVARMVLGDRLDLAVVEWGPLTSPG</sequence>
<proteinExistence type="predicted"/>
<dbReference type="EMBL" id="CAFAAV010000203">
    <property type="protein sequence ID" value="CAB4832090.1"/>
    <property type="molecule type" value="Genomic_DNA"/>
</dbReference>
<gene>
    <name evidence="2" type="ORF">UFOPK2656_03025</name>
    <name evidence="3" type="ORF">UFOPK3099_02197</name>
    <name evidence="4" type="ORF">UFOPK3651_02942</name>
    <name evidence="5" type="ORF">UFOPK3931_03334</name>
    <name evidence="1" type="ORF">UFOPK4189_03173</name>
</gene>
<dbReference type="AlphaFoldDB" id="A0A6J6AB53"/>
<accession>A0A6J6AB53</accession>
<reference evidence="1" key="1">
    <citation type="submission" date="2020-05" db="EMBL/GenBank/DDBJ databases">
        <authorList>
            <person name="Chiriac C."/>
            <person name="Salcher M."/>
            <person name="Ghai R."/>
            <person name="Kavagutti S V."/>
        </authorList>
    </citation>
    <scope>NUCLEOTIDE SEQUENCE</scope>
</reference>
<dbReference type="EMBL" id="CAEZYF010000028">
    <property type="protein sequence ID" value="CAB4742882.1"/>
    <property type="molecule type" value="Genomic_DNA"/>
</dbReference>
<evidence type="ECO:0000313" key="4">
    <source>
        <dbReference type="EMBL" id="CAB4952343.1"/>
    </source>
</evidence>
<evidence type="ECO:0000313" key="1">
    <source>
        <dbReference type="EMBL" id="CAB4365429.1"/>
    </source>
</evidence>
<dbReference type="EMBL" id="CAESGF010000031">
    <property type="protein sequence ID" value="CAB4365429.1"/>
    <property type="molecule type" value="Genomic_DNA"/>
</dbReference>
<protein>
    <submittedName>
        <fullName evidence="1">Unannotated protein</fullName>
    </submittedName>
</protein>
<evidence type="ECO:0000313" key="3">
    <source>
        <dbReference type="EMBL" id="CAB4832090.1"/>
    </source>
</evidence>
<dbReference type="EMBL" id="CAFBOL010000167">
    <property type="protein sequence ID" value="CAB5020677.1"/>
    <property type="molecule type" value="Genomic_DNA"/>
</dbReference>
<evidence type="ECO:0000313" key="5">
    <source>
        <dbReference type="EMBL" id="CAB5020677.1"/>
    </source>
</evidence>
<evidence type="ECO:0000313" key="2">
    <source>
        <dbReference type="EMBL" id="CAB4742882.1"/>
    </source>
</evidence>
<organism evidence="1">
    <name type="scientific">freshwater metagenome</name>
    <dbReference type="NCBI Taxonomy" id="449393"/>
    <lineage>
        <taxon>unclassified sequences</taxon>
        <taxon>metagenomes</taxon>
        <taxon>ecological metagenomes</taxon>
    </lineage>
</organism>